<gene>
    <name evidence="2" type="ORF">QR680_000195</name>
</gene>
<evidence type="ECO:0000256" key="1">
    <source>
        <dbReference type="SAM" id="MobiDB-lite"/>
    </source>
</evidence>
<dbReference type="EMBL" id="JAUCMV010000005">
    <property type="protein sequence ID" value="KAK0393405.1"/>
    <property type="molecule type" value="Genomic_DNA"/>
</dbReference>
<feature type="compositionally biased region" description="Polar residues" evidence="1">
    <location>
        <begin position="25"/>
        <end position="46"/>
    </location>
</feature>
<proteinExistence type="predicted"/>
<reference evidence="2" key="1">
    <citation type="submission" date="2023-06" db="EMBL/GenBank/DDBJ databases">
        <title>Genomic analysis of the entomopathogenic nematode Steinernema hermaphroditum.</title>
        <authorList>
            <person name="Schwarz E.M."/>
            <person name="Heppert J.K."/>
            <person name="Baniya A."/>
            <person name="Schwartz H.T."/>
            <person name="Tan C.-H."/>
            <person name="Antoshechkin I."/>
            <person name="Sternberg P.W."/>
            <person name="Goodrich-Blair H."/>
            <person name="Dillman A.R."/>
        </authorList>
    </citation>
    <scope>NUCLEOTIDE SEQUENCE</scope>
    <source>
        <strain evidence="2">PS9179</strain>
        <tissue evidence="2">Whole animal</tissue>
    </source>
</reference>
<dbReference type="AlphaFoldDB" id="A0AA39GTR1"/>
<feature type="region of interest" description="Disordered" evidence="1">
    <location>
        <begin position="19"/>
        <end position="49"/>
    </location>
</feature>
<keyword evidence="3" id="KW-1185">Reference proteome</keyword>
<dbReference type="Proteomes" id="UP001175271">
    <property type="component" value="Unassembled WGS sequence"/>
</dbReference>
<evidence type="ECO:0000313" key="3">
    <source>
        <dbReference type="Proteomes" id="UP001175271"/>
    </source>
</evidence>
<name>A0AA39GTR1_9BILA</name>
<sequence length="79" mass="9136">MTPETGIAEHLPYLAVKKAPHQRHQPAQVSFPSTYDNYTPRLSPTDKTPFAHRLPRRQFRQRSHKFTGAVTKLVDLIRT</sequence>
<evidence type="ECO:0000313" key="2">
    <source>
        <dbReference type="EMBL" id="KAK0393405.1"/>
    </source>
</evidence>
<accession>A0AA39GTR1</accession>
<protein>
    <submittedName>
        <fullName evidence="2">Uncharacterized protein</fullName>
    </submittedName>
</protein>
<comment type="caution">
    <text evidence="2">The sequence shown here is derived from an EMBL/GenBank/DDBJ whole genome shotgun (WGS) entry which is preliminary data.</text>
</comment>
<organism evidence="2 3">
    <name type="scientific">Steinernema hermaphroditum</name>
    <dbReference type="NCBI Taxonomy" id="289476"/>
    <lineage>
        <taxon>Eukaryota</taxon>
        <taxon>Metazoa</taxon>
        <taxon>Ecdysozoa</taxon>
        <taxon>Nematoda</taxon>
        <taxon>Chromadorea</taxon>
        <taxon>Rhabditida</taxon>
        <taxon>Tylenchina</taxon>
        <taxon>Panagrolaimomorpha</taxon>
        <taxon>Strongyloidoidea</taxon>
        <taxon>Steinernematidae</taxon>
        <taxon>Steinernema</taxon>
    </lineage>
</organism>